<gene>
    <name evidence="3" type="primary">ribN_2</name>
    <name evidence="3" type="ORF">PAA8504_00659</name>
</gene>
<feature type="transmembrane region" description="Helical" evidence="1">
    <location>
        <begin position="188"/>
        <end position="209"/>
    </location>
</feature>
<dbReference type="Proteomes" id="UP000244912">
    <property type="component" value="Unassembled WGS sequence"/>
</dbReference>
<sequence>MTSPSEFQTQSGDNLRATGFMVGAMALFASEDFFVKRVTADMPVLQALIVLAIGGAVVFAVLCVRRNIPFVSAELRHPLVVGRNLSEAIATVAFVTALSLVPLSLASAILQLTPLLVTAGAAIWLGETVGWRRWTAVVVGLVGVFIILRPGFEGFRPSALLVLIAAVGLATRDVMSRRIPKRIHSLQLSLWAYAAVTIAAGICMIFVPTVESAPFPVWRDLGAAIALGAAAYICLTTATRMGDVSAVIPFRYTRLLFALILGIVFLGERPDAATLVGAAIVVGSGLYALMRERKRRSER</sequence>
<proteinExistence type="predicted"/>
<name>A0A2R8BRS9_9RHOB</name>
<feature type="transmembrane region" description="Helical" evidence="1">
    <location>
        <begin position="44"/>
        <end position="64"/>
    </location>
</feature>
<dbReference type="EMBL" id="ONZF01000001">
    <property type="protein sequence ID" value="SPJ22860.1"/>
    <property type="molecule type" value="Genomic_DNA"/>
</dbReference>
<keyword evidence="1" id="KW-0472">Membrane</keyword>
<keyword evidence="1" id="KW-0812">Transmembrane</keyword>
<keyword evidence="4" id="KW-1185">Reference proteome</keyword>
<dbReference type="InterPro" id="IPR000620">
    <property type="entry name" value="EamA_dom"/>
</dbReference>
<feature type="transmembrane region" description="Helical" evidence="1">
    <location>
        <begin position="134"/>
        <end position="152"/>
    </location>
</feature>
<accession>A0A2R8BRS9</accession>
<evidence type="ECO:0000313" key="4">
    <source>
        <dbReference type="Proteomes" id="UP000244912"/>
    </source>
</evidence>
<dbReference type="GO" id="GO:0016020">
    <property type="term" value="C:membrane"/>
    <property type="evidence" value="ECO:0007669"/>
    <property type="project" value="InterPro"/>
</dbReference>
<dbReference type="SUPFAM" id="SSF103481">
    <property type="entry name" value="Multidrug resistance efflux transporter EmrE"/>
    <property type="match status" value="2"/>
</dbReference>
<dbReference type="InterPro" id="IPR037185">
    <property type="entry name" value="EmrE-like"/>
</dbReference>
<dbReference type="Gene3D" id="1.10.3730.20">
    <property type="match status" value="1"/>
</dbReference>
<organism evidence="3 4">
    <name type="scientific">Palleronia abyssalis</name>
    <dbReference type="NCBI Taxonomy" id="1501240"/>
    <lineage>
        <taxon>Bacteria</taxon>
        <taxon>Pseudomonadati</taxon>
        <taxon>Pseudomonadota</taxon>
        <taxon>Alphaproteobacteria</taxon>
        <taxon>Rhodobacterales</taxon>
        <taxon>Roseobacteraceae</taxon>
        <taxon>Palleronia</taxon>
    </lineage>
</organism>
<feature type="transmembrane region" description="Helical" evidence="1">
    <location>
        <begin position="272"/>
        <end position="290"/>
    </location>
</feature>
<dbReference type="PANTHER" id="PTHR22911">
    <property type="entry name" value="ACYL-MALONYL CONDENSING ENZYME-RELATED"/>
    <property type="match status" value="1"/>
</dbReference>
<evidence type="ECO:0000313" key="3">
    <source>
        <dbReference type="EMBL" id="SPJ22860.1"/>
    </source>
</evidence>
<feature type="transmembrane region" description="Helical" evidence="1">
    <location>
        <begin position="221"/>
        <end position="238"/>
    </location>
</feature>
<feature type="transmembrane region" description="Helical" evidence="1">
    <location>
        <begin position="85"/>
        <end position="103"/>
    </location>
</feature>
<evidence type="ECO:0000256" key="1">
    <source>
        <dbReference type="SAM" id="Phobius"/>
    </source>
</evidence>
<evidence type="ECO:0000259" key="2">
    <source>
        <dbReference type="Pfam" id="PF00892"/>
    </source>
</evidence>
<protein>
    <submittedName>
        <fullName evidence="3">Riboflavin transporter</fullName>
    </submittedName>
</protein>
<feature type="domain" description="EamA" evidence="2">
    <location>
        <begin position="20"/>
        <end position="148"/>
    </location>
</feature>
<dbReference type="PANTHER" id="PTHR22911:SF135">
    <property type="entry name" value="BLR4310 PROTEIN"/>
    <property type="match status" value="1"/>
</dbReference>
<feature type="domain" description="EamA" evidence="2">
    <location>
        <begin position="158"/>
        <end position="284"/>
    </location>
</feature>
<dbReference type="RefSeq" id="WP_245897501.1">
    <property type="nucleotide sequence ID" value="NZ_ONZF01000001.1"/>
</dbReference>
<feature type="transmembrane region" description="Helical" evidence="1">
    <location>
        <begin position="250"/>
        <end position="266"/>
    </location>
</feature>
<dbReference type="AlphaFoldDB" id="A0A2R8BRS9"/>
<keyword evidence="1" id="KW-1133">Transmembrane helix</keyword>
<reference evidence="3 4" key="1">
    <citation type="submission" date="2018-03" db="EMBL/GenBank/DDBJ databases">
        <authorList>
            <person name="Keele B.F."/>
        </authorList>
    </citation>
    <scope>NUCLEOTIDE SEQUENCE [LARGE SCALE GENOMIC DNA]</scope>
    <source>
        <strain evidence="3 4">CECT 8504</strain>
    </source>
</reference>
<dbReference type="Pfam" id="PF00892">
    <property type="entry name" value="EamA"/>
    <property type="match status" value="2"/>
</dbReference>